<sequence length="121" mass="13515">MLLQQSIVITDDSHQIGTLTSNSVLSNSAFFQQHLIMQTKILVIFASILAAMLVFQCACADPLRDQLPDTTGLFFGKRGSHPNMNNLLFGRRSYPIEDLDDARRVCRAVQATCARWGLDEN</sequence>
<keyword evidence="2" id="KW-1185">Reference proteome</keyword>
<organism evidence="1 2">
    <name type="scientific">Paralvinella palmiformis</name>
    <dbReference type="NCBI Taxonomy" id="53620"/>
    <lineage>
        <taxon>Eukaryota</taxon>
        <taxon>Metazoa</taxon>
        <taxon>Spiralia</taxon>
        <taxon>Lophotrochozoa</taxon>
        <taxon>Annelida</taxon>
        <taxon>Polychaeta</taxon>
        <taxon>Sedentaria</taxon>
        <taxon>Canalipalpata</taxon>
        <taxon>Terebellida</taxon>
        <taxon>Terebelliformia</taxon>
        <taxon>Alvinellidae</taxon>
        <taxon>Paralvinella</taxon>
    </lineage>
</organism>
<comment type="caution">
    <text evidence="1">The sequence shown here is derived from an EMBL/GenBank/DDBJ whole genome shotgun (WGS) entry which is preliminary data.</text>
</comment>
<protein>
    <submittedName>
        <fullName evidence="1">Uncharacterized protein</fullName>
    </submittedName>
</protein>
<proteinExistence type="predicted"/>
<reference evidence="1" key="1">
    <citation type="journal article" date="2023" name="Mol. Biol. Evol.">
        <title>Third-Generation Sequencing Reveals the Adaptive Role of the Epigenome in Three Deep-Sea Polychaetes.</title>
        <authorList>
            <person name="Perez M."/>
            <person name="Aroh O."/>
            <person name="Sun Y."/>
            <person name="Lan Y."/>
            <person name="Juniper S.K."/>
            <person name="Young C.R."/>
            <person name="Angers B."/>
            <person name="Qian P.Y."/>
        </authorList>
    </citation>
    <scope>NUCLEOTIDE SEQUENCE</scope>
    <source>
        <strain evidence="1">P08H-3</strain>
    </source>
</reference>
<dbReference type="Proteomes" id="UP001208570">
    <property type="component" value="Unassembled WGS sequence"/>
</dbReference>
<accession>A0AAD9J488</accession>
<name>A0AAD9J488_9ANNE</name>
<evidence type="ECO:0000313" key="1">
    <source>
        <dbReference type="EMBL" id="KAK2145847.1"/>
    </source>
</evidence>
<gene>
    <name evidence="1" type="ORF">LSH36_652g01052</name>
</gene>
<evidence type="ECO:0000313" key="2">
    <source>
        <dbReference type="Proteomes" id="UP001208570"/>
    </source>
</evidence>
<dbReference type="AlphaFoldDB" id="A0AAD9J488"/>
<dbReference type="EMBL" id="JAODUP010000652">
    <property type="protein sequence ID" value="KAK2145847.1"/>
    <property type="molecule type" value="Genomic_DNA"/>
</dbReference>